<dbReference type="Proteomes" id="UP001149079">
    <property type="component" value="Unassembled WGS sequence"/>
</dbReference>
<comment type="caution">
    <text evidence="1">The sequence shown here is derived from an EMBL/GenBank/DDBJ whole genome shotgun (WGS) entry which is preliminary data.</text>
</comment>
<keyword evidence="2" id="KW-1185">Reference proteome</keyword>
<gene>
    <name evidence="1" type="ORF">N7515_008883</name>
</gene>
<dbReference type="AlphaFoldDB" id="A0A9W9GNT9"/>
<name>A0A9W9GNT9_9EURO</name>
<dbReference type="EMBL" id="JAPQKL010000006">
    <property type="protein sequence ID" value="KAJ5125058.1"/>
    <property type="molecule type" value="Genomic_DNA"/>
</dbReference>
<dbReference type="GeneID" id="81408797"/>
<organism evidence="1 2">
    <name type="scientific">Penicillium bovifimosum</name>
    <dbReference type="NCBI Taxonomy" id="126998"/>
    <lineage>
        <taxon>Eukaryota</taxon>
        <taxon>Fungi</taxon>
        <taxon>Dikarya</taxon>
        <taxon>Ascomycota</taxon>
        <taxon>Pezizomycotina</taxon>
        <taxon>Eurotiomycetes</taxon>
        <taxon>Eurotiomycetidae</taxon>
        <taxon>Eurotiales</taxon>
        <taxon>Aspergillaceae</taxon>
        <taxon>Penicillium</taxon>
    </lineage>
</organism>
<reference evidence="1" key="1">
    <citation type="submission" date="2022-11" db="EMBL/GenBank/DDBJ databases">
        <authorList>
            <person name="Petersen C."/>
        </authorList>
    </citation>
    <scope>NUCLEOTIDE SEQUENCE</scope>
    <source>
        <strain evidence="1">IBT 22155</strain>
    </source>
</reference>
<protein>
    <submittedName>
        <fullName evidence="1">Uncharacterized protein</fullName>
    </submittedName>
</protein>
<evidence type="ECO:0000313" key="2">
    <source>
        <dbReference type="Proteomes" id="UP001149079"/>
    </source>
</evidence>
<accession>A0A9W9GNT9</accession>
<evidence type="ECO:0000313" key="1">
    <source>
        <dbReference type="EMBL" id="KAJ5125058.1"/>
    </source>
</evidence>
<sequence length="117" mass="12183">MEGIGVSVGVWVGTTVREYSPDMNFCGESGVRVDAPSASTFAAFIANPAAATSAGASAAPASTVSPPEPSWQPMAIVAAQAPQIVATYEGRLNPADASNPDDQRHFFRRGQVRFELA</sequence>
<dbReference type="RefSeq" id="XP_056519457.1">
    <property type="nucleotide sequence ID" value="XM_056669627.1"/>
</dbReference>
<reference evidence="1" key="2">
    <citation type="journal article" date="2023" name="IMA Fungus">
        <title>Comparative genomic study of the Penicillium genus elucidates a diverse pangenome and 15 lateral gene transfer events.</title>
        <authorList>
            <person name="Petersen C."/>
            <person name="Sorensen T."/>
            <person name="Nielsen M.R."/>
            <person name="Sondergaard T.E."/>
            <person name="Sorensen J.L."/>
            <person name="Fitzpatrick D.A."/>
            <person name="Frisvad J.C."/>
            <person name="Nielsen K.L."/>
        </authorList>
    </citation>
    <scope>NUCLEOTIDE SEQUENCE</scope>
    <source>
        <strain evidence="1">IBT 22155</strain>
    </source>
</reference>
<proteinExistence type="predicted"/>